<comment type="caution">
    <text evidence="3">The sequence shown here is derived from an EMBL/GenBank/DDBJ whole genome shotgun (WGS) entry which is preliminary data.</text>
</comment>
<gene>
    <name evidence="3" type="ORF">AB2B41_23525</name>
</gene>
<dbReference type="InterPro" id="IPR036291">
    <property type="entry name" value="NAD(P)-bd_dom_sf"/>
</dbReference>
<protein>
    <submittedName>
        <fullName evidence="3">SDR family oxidoreductase</fullName>
    </submittedName>
</protein>
<feature type="region of interest" description="Disordered" evidence="2">
    <location>
        <begin position="1"/>
        <end position="28"/>
    </location>
</feature>
<accession>A0ABV3RU90</accession>
<organism evidence="3 4">
    <name type="scientific">Sulfitobacter sediminis</name>
    <dbReference type="NCBI Taxonomy" id="3234186"/>
    <lineage>
        <taxon>Bacteria</taxon>
        <taxon>Pseudomonadati</taxon>
        <taxon>Pseudomonadota</taxon>
        <taxon>Alphaproteobacteria</taxon>
        <taxon>Rhodobacterales</taxon>
        <taxon>Roseobacteraceae</taxon>
        <taxon>Sulfitobacter</taxon>
    </lineage>
</organism>
<dbReference type="RefSeq" id="WP_367880252.1">
    <property type="nucleotide sequence ID" value="NZ_JBFNXX010000160.1"/>
</dbReference>
<dbReference type="Proteomes" id="UP001556098">
    <property type="component" value="Unassembled WGS sequence"/>
</dbReference>
<comment type="similarity">
    <text evidence="1">Belongs to the short-chain dehydrogenases/reductases (SDR) family.</text>
</comment>
<dbReference type="PANTHER" id="PTHR43943:SF2">
    <property type="entry name" value="DEHYDROGENASE_REDUCTASE 4"/>
    <property type="match status" value="1"/>
</dbReference>
<proteinExistence type="inferred from homology"/>
<feature type="non-terminal residue" evidence="3">
    <location>
        <position position="89"/>
    </location>
</feature>
<sequence length="89" mass="10142">KQWQSQMVVPDKVEKGNRSHAITSTNGAFKPSVKRGTYRMSKLAQIGLCRNLAAEVQPKRNRFNAITPGLVTTELAREMWDNQEVEKRN</sequence>
<keyword evidence="4" id="KW-1185">Reference proteome</keyword>
<evidence type="ECO:0000313" key="4">
    <source>
        <dbReference type="Proteomes" id="UP001556098"/>
    </source>
</evidence>
<dbReference type="EMBL" id="JBFNXX010000160">
    <property type="protein sequence ID" value="MEW9922572.1"/>
    <property type="molecule type" value="Genomic_DNA"/>
</dbReference>
<reference evidence="3 4" key="1">
    <citation type="submission" date="2024-07" db="EMBL/GenBank/DDBJ databases">
        <title>Marimonas sp.nov., isolated from tidal-flat sediment.</title>
        <authorList>
            <person name="Jayan J.N."/>
            <person name="Lee S.S."/>
        </authorList>
    </citation>
    <scope>NUCLEOTIDE SEQUENCE [LARGE SCALE GENOMIC DNA]</scope>
    <source>
        <strain evidence="3 4">MJW-29</strain>
    </source>
</reference>
<dbReference type="Gene3D" id="3.40.50.720">
    <property type="entry name" value="NAD(P)-binding Rossmann-like Domain"/>
    <property type="match status" value="1"/>
</dbReference>
<feature type="non-terminal residue" evidence="3">
    <location>
        <position position="1"/>
    </location>
</feature>
<dbReference type="PRINTS" id="PR00081">
    <property type="entry name" value="GDHRDH"/>
</dbReference>
<evidence type="ECO:0000256" key="1">
    <source>
        <dbReference type="ARBA" id="ARBA00006484"/>
    </source>
</evidence>
<evidence type="ECO:0000256" key="2">
    <source>
        <dbReference type="SAM" id="MobiDB-lite"/>
    </source>
</evidence>
<dbReference type="Pfam" id="PF13561">
    <property type="entry name" value="adh_short_C2"/>
    <property type="match status" value="1"/>
</dbReference>
<dbReference type="PANTHER" id="PTHR43943">
    <property type="entry name" value="DEHYDROGENASE/REDUCTASE (SDR FAMILY) MEMBER 4"/>
    <property type="match status" value="1"/>
</dbReference>
<dbReference type="SUPFAM" id="SSF51735">
    <property type="entry name" value="NAD(P)-binding Rossmann-fold domains"/>
    <property type="match status" value="1"/>
</dbReference>
<name>A0ABV3RU90_9RHOB</name>
<evidence type="ECO:0000313" key="3">
    <source>
        <dbReference type="EMBL" id="MEW9922572.1"/>
    </source>
</evidence>
<dbReference type="InterPro" id="IPR002347">
    <property type="entry name" value="SDR_fam"/>
</dbReference>